<accession>A0A1I3KAK6</accession>
<evidence type="ECO:0000256" key="1">
    <source>
        <dbReference type="SAM" id="SignalP"/>
    </source>
</evidence>
<dbReference type="AlphaFoldDB" id="A0A1I3KAK6"/>
<dbReference type="OrthoDB" id="7915172at2"/>
<dbReference type="EMBL" id="FORF01000005">
    <property type="protein sequence ID" value="SFI69546.1"/>
    <property type="molecule type" value="Genomic_DNA"/>
</dbReference>
<name>A0A1I3KAK6_9HYPH</name>
<proteinExistence type="predicted"/>
<evidence type="ECO:0000313" key="3">
    <source>
        <dbReference type="Proteomes" id="UP000242763"/>
    </source>
</evidence>
<keyword evidence="3" id="KW-1185">Reference proteome</keyword>
<reference evidence="3" key="1">
    <citation type="submission" date="2016-10" db="EMBL/GenBank/DDBJ databases">
        <authorList>
            <person name="Varghese N."/>
            <person name="Submissions S."/>
        </authorList>
    </citation>
    <scope>NUCLEOTIDE SEQUENCE [LARGE SCALE GENOMIC DNA]</scope>
    <source>
        <strain evidence="3">DSM 21857</strain>
    </source>
</reference>
<dbReference type="RefSeq" id="WP_091519635.1">
    <property type="nucleotide sequence ID" value="NZ_FORF01000005.1"/>
</dbReference>
<evidence type="ECO:0000313" key="2">
    <source>
        <dbReference type="EMBL" id="SFI69546.1"/>
    </source>
</evidence>
<dbReference type="Proteomes" id="UP000242763">
    <property type="component" value="Unassembled WGS sequence"/>
</dbReference>
<gene>
    <name evidence="2" type="ORF">SAMN03080618_01120</name>
</gene>
<protein>
    <submittedName>
        <fullName evidence="2">Uncharacterized protein</fullName>
    </submittedName>
</protein>
<feature type="signal peptide" evidence="1">
    <location>
        <begin position="1"/>
        <end position="23"/>
    </location>
</feature>
<organism evidence="2 3">
    <name type="scientific">Aquamicrobium aerolatum DSM 21857</name>
    <dbReference type="NCBI Taxonomy" id="1121003"/>
    <lineage>
        <taxon>Bacteria</taxon>
        <taxon>Pseudomonadati</taxon>
        <taxon>Pseudomonadota</taxon>
        <taxon>Alphaproteobacteria</taxon>
        <taxon>Hyphomicrobiales</taxon>
        <taxon>Phyllobacteriaceae</taxon>
        <taxon>Aerobium</taxon>
    </lineage>
</organism>
<sequence length="184" mass="19441">MVTRTILSASLPLVAAVAFNAFSIEVASASDRDKRFFTKVEGQWSGPGEIVAGKYKGTRFTCNFQGTTPAGKVGMTMDGGCRVGLFTQKMSASVEHKGRQGYRGTFMDGAVGEGLDVVAGSVTGEKVVFTLNRKQLDGAMLARMPDGDTMHVTVSVKVDNQMVPVIGMNLKRNDPGSVGAIASK</sequence>
<keyword evidence="1" id="KW-0732">Signal</keyword>
<feature type="chain" id="PRO_5017236095" evidence="1">
    <location>
        <begin position="24"/>
        <end position="184"/>
    </location>
</feature>
<dbReference type="STRING" id="1121003.SAMN03080618_01120"/>